<dbReference type="EMBL" id="KN822077">
    <property type="protein sequence ID" value="KIM59134.1"/>
    <property type="molecule type" value="Genomic_DNA"/>
</dbReference>
<proteinExistence type="predicted"/>
<name>A0A0C3DSI5_9AGAM</name>
<dbReference type="AlphaFoldDB" id="A0A0C3DSI5"/>
<dbReference type="InParanoid" id="A0A0C3DSI5"/>
<dbReference type="HOGENOM" id="CLU_154734_0_0_1"/>
<keyword evidence="2" id="KW-1185">Reference proteome</keyword>
<dbReference type="Proteomes" id="UP000053989">
    <property type="component" value="Unassembled WGS sequence"/>
</dbReference>
<evidence type="ECO:0000313" key="1">
    <source>
        <dbReference type="EMBL" id="KIM59134.1"/>
    </source>
</evidence>
<protein>
    <submittedName>
        <fullName evidence="1">Uncharacterized protein</fullName>
    </submittedName>
</protein>
<organism evidence="1 2">
    <name type="scientific">Scleroderma citrinum Foug A</name>
    <dbReference type="NCBI Taxonomy" id="1036808"/>
    <lineage>
        <taxon>Eukaryota</taxon>
        <taxon>Fungi</taxon>
        <taxon>Dikarya</taxon>
        <taxon>Basidiomycota</taxon>
        <taxon>Agaricomycotina</taxon>
        <taxon>Agaricomycetes</taxon>
        <taxon>Agaricomycetidae</taxon>
        <taxon>Boletales</taxon>
        <taxon>Sclerodermatineae</taxon>
        <taxon>Sclerodermataceae</taxon>
        <taxon>Scleroderma</taxon>
    </lineage>
</organism>
<reference evidence="2" key="2">
    <citation type="submission" date="2015-01" db="EMBL/GenBank/DDBJ databases">
        <title>Evolutionary Origins and Diversification of the Mycorrhizal Mutualists.</title>
        <authorList>
            <consortium name="DOE Joint Genome Institute"/>
            <consortium name="Mycorrhizal Genomics Consortium"/>
            <person name="Kohler A."/>
            <person name="Kuo A."/>
            <person name="Nagy L.G."/>
            <person name="Floudas D."/>
            <person name="Copeland A."/>
            <person name="Barry K.W."/>
            <person name="Cichocki N."/>
            <person name="Veneault-Fourrey C."/>
            <person name="LaButti K."/>
            <person name="Lindquist E.A."/>
            <person name="Lipzen A."/>
            <person name="Lundell T."/>
            <person name="Morin E."/>
            <person name="Murat C."/>
            <person name="Riley R."/>
            <person name="Ohm R."/>
            <person name="Sun H."/>
            <person name="Tunlid A."/>
            <person name="Henrissat B."/>
            <person name="Grigoriev I.V."/>
            <person name="Hibbett D.S."/>
            <person name="Martin F."/>
        </authorList>
    </citation>
    <scope>NUCLEOTIDE SEQUENCE [LARGE SCALE GENOMIC DNA]</scope>
    <source>
        <strain evidence="2">Foug A</strain>
    </source>
</reference>
<dbReference type="OrthoDB" id="2800503at2759"/>
<feature type="non-terminal residue" evidence="1">
    <location>
        <position position="1"/>
    </location>
</feature>
<gene>
    <name evidence="1" type="ORF">SCLCIDRAFT_74606</name>
</gene>
<sequence>SARKTAQGHILYEANSIETADWLRTANGTKAFICKFGSNVSLAIKLFPILVEFVPIQFNTDEPSTLRDIECKSSLPTGSIKSARWIKPIERRNPKQRKAHL</sequence>
<reference evidence="1 2" key="1">
    <citation type="submission" date="2014-04" db="EMBL/GenBank/DDBJ databases">
        <authorList>
            <consortium name="DOE Joint Genome Institute"/>
            <person name="Kuo A."/>
            <person name="Kohler A."/>
            <person name="Nagy L.G."/>
            <person name="Floudas D."/>
            <person name="Copeland A."/>
            <person name="Barry K.W."/>
            <person name="Cichocki N."/>
            <person name="Veneault-Fourrey C."/>
            <person name="LaButti K."/>
            <person name="Lindquist E.A."/>
            <person name="Lipzen A."/>
            <person name="Lundell T."/>
            <person name="Morin E."/>
            <person name="Murat C."/>
            <person name="Sun H."/>
            <person name="Tunlid A."/>
            <person name="Henrissat B."/>
            <person name="Grigoriev I.V."/>
            <person name="Hibbett D.S."/>
            <person name="Martin F."/>
            <person name="Nordberg H.P."/>
            <person name="Cantor M.N."/>
            <person name="Hua S.X."/>
        </authorList>
    </citation>
    <scope>NUCLEOTIDE SEQUENCE [LARGE SCALE GENOMIC DNA]</scope>
    <source>
        <strain evidence="1 2">Foug A</strain>
    </source>
</reference>
<feature type="non-terminal residue" evidence="1">
    <location>
        <position position="101"/>
    </location>
</feature>
<evidence type="ECO:0000313" key="2">
    <source>
        <dbReference type="Proteomes" id="UP000053989"/>
    </source>
</evidence>
<accession>A0A0C3DSI5</accession>